<dbReference type="EMBL" id="JBFXLU010000213">
    <property type="protein sequence ID" value="KAL2834765.1"/>
    <property type="molecule type" value="Genomic_DNA"/>
</dbReference>
<gene>
    <name evidence="1" type="ORF">BJY01DRAFT_252846</name>
</gene>
<keyword evidence="2" id="KW-1185">Reference proteome</keyword>
<organism evidence="1 2">
    <name type="scientific">Aspergillus pseudoustus</name>
    <dbReference type="NCBI Taxonomy" id="1810923"/>
    <lineage>
        <taxon>Eukaryota</taxon>
        <taxon>Fungi</taxon>
        <taxon>Dikarya</taxon>
        <taxon>Ascomycota</taxon>
        <taxon>Pezizomycotina</taxon>
        <taxon>Eurotiomycetes</taxon>
        <taxon>Eurotiomycetidae</taxon>
        <taxon>Eurotiales</taxon>
        <taxon>Aspergillaceae</taxon>
        <taxon>Aspergillus</taxon>
        <taxon>Aspergillus subgen. Nidulantes</taxon>
    </lineage>
</organism>
<dbReference type="PIRSF" id="PIRSF034110">
    <property type="entry name" value="DUF1203"/>
    <property type="match status" value="1"/>
</dbReference>
<dbReference type="Proteomes" id="UP001610446">
    <property type="component" value="Unassembled WGS sequence"/>
</dbReference>
<name>A0ABR4J428_9EURO</name>
<comment type="caution">
    <text evidence="1">The sequence shown here is derived from an EMBL/GenBank/DDBJ whole genome shotgun (WGS) entry which is preliminary data.</text>
</comment>
<evidence type="ECO:0008006" key="3">
    <source>
        <dbReference type="Google" id="ProtNLM"/>
    </source>
</evidence>
<reference evidence="1 2" key="1">
    <citation type="submission" date="2024-07" db="EMBL/GenBank/DDBJ databases">
        <title>Section-level genome sequencing and comparative genomics of Aspergillus sections Usti and Cavernicolus.</title>
        <authorList>
            <consortium name="Lawrence Berkeley National Laboratory"/>
            <person name="Nybo J.L."/>
            <person name="Vesth T.C."/>
            <person name="Theobald S."/>
            <person name="Frisvad J.C."/>
            <person name="Larsen T.O."/>
            <person name="Kjaerboelling I."/>
            <person name="Rothschild-Mancinelli K."/>
            <person name="Lyhne E.K."/>
            <person name="Kogle M.E."/>
            <person name="Barry K."/>
            <person name="Clum A."/>
            <person name="Na H."/>
            <person name="Ledsgaard L."/>
            <person name="Lin J."/>
            <person name="Lipzen A."/>
            <person name="Kuo A."/>
            <person name="Riley R."/>
            <person name="Mondo S."/>
            <person name="Labutti K."/>
            <person name="Haridas S."/>
            <person name="Pangalinan J."/>
            <person name="Salamov A.A."/>
            <person name="Simmons B.A."/>
            <person name="Magnuson J.K."/>
            <person name="Chen J."/>
            <person name="Drula E."/>
            <person name="Henrissat B."/>
            <person name="Wiebenga A."/>
            <person name="Lubbers R.J."/>
            <person name="Gomes A.C."/>
            <person name="Makela M.R."/>
            <person name="Stajich J."/>
            <person name="Grigoriev I.V."/>
            <person name="Mortensen U.H."/>
            <person name="De Vries R.P."/>
            <person name="Baker S.E."/>
            <person name="Andersen M.R."/>
        </authorList>
    </citation>
    <scope>NUCLEOTIDE SEQUENCE [LARGE SCALE GENOMIC DNA]</scope>
    <source>
        <strain evidence="1 2">CBS 123904</strain>
    </source>
</reference>
<proteinExistence type="predicted"/>
<dbReference type="InterPro" id="IPR009593">
    <property type="entry name" value="DUF1203"/>
</dbReference>
<dbReference type="Pfam" id="PF06718">
    <property type="entry name" value="DUF1203"/>
    <property type="match status" value="1"/>
</dbReference>
<accession>A0ABR4J428</accession>
<evidence type="ECO:0000313" key="2">
    <source>
        <dbReference type="Proteomes" id="UP001610446"/>
    </source>
</evidence>
<sequence>MKFTPLPAPLEIDLSKSVLKPVTEEWSGPCRRCLTDARTGESLLLLSYNPFLGSSPYTSPGPIFVHYPECDRAYICDGSVPEQQARRPISVRAYDSDHMMVEGVVVVSGGGGRAGFELQKKLEELFEDSKVDYVHLHYAGAGCFAVRVDR</sequence>
<protein>
    <recommendedName>
        <fullName evidence="3">DUF1203 domain-containing protein</fullName>
    </recommendedName>
</protein>
<evidence type="ECO:0000313" key="1">
    <source>
        <dbReference type="EMBL" id="KAL2834765.1"/>
    </source>
</evidence>